<dbReference type="Pfam" id="PF24626">
    <property type="entry name" value="SH3_Tf2-1"/>
    <property type="match status" value="1"/>
</dbReference>
<keyword evidence="3" id="KW-1185">Reference proteome</keyword>
<evidence type="ECO:0000313" key="3">
    <source>
        <dbReference type="Proteomes" id="UP000765509"/>
    </source>
</evidence>
<protein>
    <recommendedName>
        <fullName evidence="1">Tf2-1-like SH3-like domain-containing protein</fullName>
    </recommendedName>
</protein>
<evidence type="ECO:0000313" key="2">
    <source>
        <dbReference type="EMBL" id="MBW0464606.1"/>
    </source>
</evidence>
<dbReference type="Proteomes" id="UP000765509">
    <property type="component" value="Unassembled WGS sequence"/>
</dbReference>
<accession>A0A9Q3GEX2</accession>
<gene>
    <name evidence="2" type="ORF">O181_004321</name>
</gene>
<comment type="caution">
    <text evidence="2">The sequence shown here is derived from an EMBL/GenBank/DDBJ whole genome shotgun (WGS) entry which is preliminary data.</text>
</comment>
<dbReference type="EMBL" id="AVOT02000829">
    <property type="protein sequence ID" value="MBW0464606.1"/>
    <property type="molecule type" value="Genomic_DNA"/>
</dbReference>
<reference evidence="2" key="1">
    <citation type="submission" date="2021-03" db="EMBL/GenBank/DDBJ databases">
        <title>Draft genome sequence of rust myrtle Austropuccinia psidii MF-1, a brazilian biotype.</title>
        <authorList>
            <person name="Quecine M.C."/>
            <person name="Pachon D.M.R."/>
            <person name="Bonatelli M.L."/>
            <person name="Correr F.H."/>
            <person name="Franceschini L.M."/>
            <person name="Leite T.F."/>
            <person name="Margarido G.R.A."/>
            <person name="Almeida C.A."/>
            <person name="Ferrarezi J.A."/>
            <person name="Labate C.A."/>
        </authorList>
    </citation>
    <scope>NUCLEOTIDE SEQUENCE</scope>
    <source>
        <strain evidence="2">MF-1</strain>
    </source>
</reference>
<dbReference type="InterPro" id="IPR056924">
    <property type="entry name" value="SH3_Tf2-1"/>
</dbReference>
<organism evidence="2 3">
    <name type="scientific">Austropuccinia psidii MF-1</name>
    <dbReference type="NCBI Taxonomy" id="1389203"/>
    <lineage>
        <taxon>Eukaryota</taxon>
        <taxon>Fungi</taxon>
        <taxon>Dikarya</taxon>
        <taxon>Basidiomycota</taxon>
        <taxon>Pucciniomycotina</taxon>
        <taxon>Pucciniomycetes</taxon>
        <taxon>Pucciniales</taxon>
        <taxon>Sphaerophragmiaceae</taxon>
        <taxon>Austropuccinia</taxon>
    </lineage>
</organism>
<dbReference type="OrthoDB" id="5101518at2759"/>
<sequence length="119" mass="13643">MKDTPTGKLSSKIQSVQQDFKEELEVSIKRFKRYADKSIASPPVFNPGDIVFLSSKKIKSTRPTKKVSKKLFGHFPILNKFSTNAYHLKLPSQWKSIHPIFLPYLPLRASQDIKSLLIQ</sequence>
<proteinExistence type="predicted"/>
<name>A0A9Q3GEX2_9BASI</name>
<feature type="domain" description="Tf2-1-like SH3-like" evidence="1">
    <location>
        <begin position="48"/>
        <end position="101"/>
    </location>
</feature>
<evidence type="ECO:0000259" key="1">
    <source>
        <dbReference type="Pfam" id="PF24626"/>
    </source>
</evidence>
<dbReference type="AlphaFoldDB" id="A0A9Q3GEX2"/>